<dbReference type="EMBL" id="LAZR01054072">
    <property type="protein sequence ID" value="KKK79343.1"/>
    <property type="molecule type" value="Genomic_DNA"/>
</dbReference>
<name>A0A0F8YD74_9ZZZZ</name>
<dbReference type="GO" id="GO:0008270">
    <property type="term" value="F:zinc ion binding"/>
    <property type="evidence" value="ECO:0007669"/>
    <property type="project" value="InterPro"/>
</dbReference>
<sequence>MIGTIEELRELINDAAMRRPHLTGRLERAAFLVLLRPIEQLGTDIWRVGSEDGLRFYTVREGECECSDYLRHGSGHPCKHRLALFLHRSLENGARGPAVEKQRDRAQGVGREPRGPKV</sequence>
<comment type="caution">
    <text evidence="3">The sequence shown here is derived from an EMBL/GenBank/DDBJ whole genome shotgun (WGS) entry which is preliminary data.</text>
</comment>
<dbReference type="PROSITE" id="PS50966">
    <property type="entry name" value="ZF_SWIM"/>
    <property type="match status" value="1"/>
</dbReference>
<accession>A0A0F8YD74</accession>
<evidence type="ECO:0000313" key="3">
    <source>
        <dbReference type="EMBL" id="KKK79343.1"/>
    </source>
</evidence>
<gene>
    <name evidence="3" type="ORF">LCGC14_2834480</name>
</gene>
<evidence type="ECO:0000256" key="1">
    <source>
        <dbReference type="SAM" id="MobiDB-lite"/>
    </source>
</evidence>
<proteinExistence type="predicted"/>
<feature type="domain" description="SWIM-type" evidence="2">
    <location>
        <begin position="56"/>
        <end position="89"/>
    </location>
</feature>
<dbReference type="InterPro" id="IPR007527">
    <property type="entry name" value="Znf_SWIM"/>
</dbReference>
<feature type="compositionally biased region" description="Basic and acidic residues" evidence="1">
    <location>
        <begin position="98"/>
        <end position="118"/>
    </location>
</feature>
<evidence type="ECO:0000259" key="2">
    <source>
        <dbReference type="PROSITE" id="PS50966"/>
    </source>
</evidence>
<reference evidence="3" key="1">
    <citation type="journal article" date="2015" name="Nature">
        <title>Complex archaea that bridge the gap between prokaryotes and eukaryotes.</title>
        <authorList>
            <person name="Spang A."/>
            <person name="Saw J.H."/>
            <person name="Jorgensen S.L."/>
            <person name="Zaremba-Niedzwiedzka K."/>
            <person name="Martijn J."/>
            <person name="Lind A.E."/>
            <person name="van Eijk R."/>
            <person name="Schleper C."/>
            <person name="Guy L."/>
            <person name="Ettema T.J."/>
        </authorList>
    </citation>
    <scope>NUCLEOTIDE SEQUENCE</scope>
</reference>
<protein>
    <recommendedName>
        <fullName evidence="2">SWIM-type domain-containing protein</fullName>
    </recommendedName>
</protein>
<feature type="region of interest" description="Disordered" evidence="1">
    <location>
        <begin position="95"/>
        <end position="118"/>
    </location>
</feature>
<organism evidence="3">
    <name type="scientific">marine sediment metagenome</name>
    <dbReference type="NCBI Taxonomy" id="412755"/>
    <lineage>
        <taxon>unclassified sequences</taxon>
        <taxon>metagenomes</taxon>
        <taxon>ecological metagenomes</taxon>
    </lineage>
</organism>
<dbReference type="Pfam" id="PF04434">
    <property type="entry name" value="SWIM"/>
    <property type="match status" value="1"/>
</dbReference>
<dbReference type="AlphaFoldDB" id="A0A0F8YD74"/>